<dbReference type="RefSeq" id="XP_038071564.1">
    <property type="nucleotide sequence ID" value="XM_038215636.1"/>
</dbReference>
<feature type="compositionally biased region" description="Basic and acidic residues" evidence="1">
    <location>
        <begin position="45"/>
        <end position="54"/>
    </location>
</feature>
<evidence type="ECO:0000313" key="3">
    <source>
        <dbReference type="Proteomes" id="UP000887568"/>
    </source>
</evidence>
<keyword evidence="3" id="KW-1185">Reference proteome</keyword>
<evidence type="ECO:0000256" key="1">
    <source>
        <dbReference type="SAM" id="MobiDB-lite"/>
    </source>
</evidence>
<name>A0A914B6H2_PATMI</name>
<sequence length="139" mass="15643">MEDDRPVANQNNRDSEPIENGLDNNVNQNGHDAPDRAGSGSLRDFVSRNYHDQRVSGTAVEMSQADEERRNNFFQRAISESQRMSAEVDRCQQRHEALQAELGAGNLHAWTMEHASQVTVTLPSHSQSTIPELQEPMDE</sequence>
<dbReference type="GeneID" id="119740366"/>
<dbReference type="OMA" id="YHDQRVS"/>
<dbReference type="AlphaFoldDB" id="A0A914B6H2"/>
<protein>
    <submittedName>
        <fullName evidence="2">Uncharacterized protein</fullName>
    </submittedName>
</protein>
<reference evidence="2" key="1">
    <citation type="submission" date="2022-11" db="UniProtKB">
        <authorList>
            <consortium name="EnsemblMetazoa"/>
        </authorList>
    </citation>
    <scope>IDENTIFICATION</scope>
</reference>
<evidence type="ECO:0000313" key="2">
    <source>
        <dbReference type="EnsemblMetazoa" id="XP_038071564.1"/>
    </source>
</evidence>
<dbReference type="OrthoDB" id="5957937at2759"/>
<proteinExistence type="predicted"/>
<accession>A0A914B6H2</accession>
<dbReference type="Proteomes" id="UP000887568">
    <property type="component" value="Unplaced"/>
</dbReference>
<organism evidence="2 3">
    <name type="scientific">Patiria miniata</name>
    <name type="common">Bat star</name>
    <name type="synonym">Asterina miniata</name>
    <dbReference type="NCBI Taxonomy" id="46514"/>
    <lineage>
        <taxon>Eukaryota</taxon>
        <taxon>Metazoa</taxon>
        <taxon>Echinodermata</taxon>
        <taxon>Eleutherozoa</taxon>
        <taxon>Asterozoa</taxon>
        <taxon>Asteroidea</taxon>
        <taxon>Valvatacea</taxon>
        <taxon>Valvatida</taxon>
        <taxon>Asterinidae</taxon>
        <taxon>Patiria</taxon>
    </lineage>
</organism>
<dbReference type="EnsemblMetazoa" id="XM_038215636.1">
    <property type="protein sequence ID" value="XP_038071564.1"/>
    <property type="gene ID" value="LOC119740366"/>
</dbReference>
<feature type="region of interest" description="Disordered" evidence="1">
    <location>
        <begin position="1"/>
        <end position="67"/>
    </location>
</feature>